<evidence type="ECO:0000256" key="1">
    <source>
        <dbReference type="SAM" id="MobiDB-lite"/>
    </source>
</evidence>
<dbReference type="Gene3D" id="3.30.420.10">
    <property type="entry name" value="Ribonuclease H-like superfamily/Ribonuclease H"/>
    <property type="match status" value="1"/>
</dbReference>
<dbReference type="Gene3D" id="3.30.70.270">
    <property type="match status" value="1"/>
</dbReference>
<evidence type="ECO:0000313" key="4">
    <source>
        <dbReference type="Proteomes" id="UP000233551"/>
    </source>
</evidence>
<feature type="domain" description="Integrase catalytic" evidence="2">
    <location>
        <begin position="1"/>
        <end position="95"/>
    </location>
</feature>
<dbReference type="PANTHER" id="PTHR35046:SF26">
    <property type="entry name" value="RNA-DIRECTED DNA POLYMERASE"/>
    <property type="match status" value="1"/>
</dbReference>
<dbReference type="InterPro" id="IPR043128">
    <property type="entry name" value="Rev_trsase/Diguanyl_cyclase"/>
</dbReference>
<dbReference type="InterPro" id="IPR043502">
    <property type="entry name" value="DNA/RNA_pol_sf"/>
</dbReference>
<evidence type="ECO:0000259" key="2">
    <source>
        <dbReference type="PROSITE" id="PS50994"/>
    </source>
</evidence>
<dbReference type="PROSITE" id="PS50994">
    <property type="entry name" value="INTEGRASE"/>
    <property type="match status" value="1"/>
</dbReference>
<dbReference type="EMBL" id="PGOL01000597">
    <property type="protein sequence ID" value="PKI67450.1"/>
    <property type="molecule type" value="Genomic_DNA"/>
</dbReference>
<dbReference type="STRING" id="22663.A0A2I0KGJ9"/>
<organism evidence="3 4">
    <name type="scientific">Punica granatum</name>
    <name type="common">Pomegranate</name>
    <dbReference type="NCBI Taxonomy" id="22663"/>
    <lineage>
        <taxon>Eukaryota</taxon>
        <taxon>Viridiplantae</taxon>
        <taxon>Streptophyta</taxon>
        <taxon>Embryophyta</taxon>
        <taxon>Tracheophyta</taxon>
        <taxon>Spermatophyta</taxon>
        <taxon>Magnoliopsida</taxon>
        <taxon>eudicotyledons</taxon>
        <taxon>Gunneridae</taxon>
        <taxon>Pentapetalae</taxon>
        <taxon>rosids</taxon>
        <taxon>malvids</taxon>
        <taxon>Myrtales</taxon>
        <taxon>Lythraceae</taxon>
        <taxon>Punica</taxon>
    </lineage>
</organism>
<gene>
    <name evidence="3" type="ORF">CRG98_012034</name>
</gene>
<dbReference type="Gene3D" id="3.10.10.10">
    <property type="entry name" value="HIV Type 1 Reverse Transcriptase, subunit A, domain 1"/>
    <property type="match status" value="1"/>
</dbReference>
<feature type="region of interest" description="Disordered" evidence="1">
    <location>
        <begin position="229"/>
        <end position="250"/>
    </location>
</feature>
<dbReference type="SUPFAM" id="SSF53098">
    <property type="entry name" value="Ribonuclease H-like"/>
    <property type="match status" value="1"/>
</dbReference>
<dbReference type="Pfam" id="PF24626">
    <property type="entry name" value="SH3_Tf2-1"/>
    <property type="match status" value="1"/>
</dbReference>
<keyword evidence="4" id="KW-1185">Reference proteome</keyword>
<dbReference type="InterPro" id="IPR001584">
    <property type="entry name" value="Integrase_cat-core"/>
</dbReference>
<comment type="caution">
    <text evidence="3">The sequence shown here is derived from an EMBL/GenBank/DDBJ whole genome shotgun (WGS) entry which is preliminary data.</text>
</comment>
<dbReference type="InterPro" id="IPR012337">
    <property type="entry name" value="RNaseH-like_sf"/>
</dbReference>
<proteinExistence type="predicted"/>
<dbReference type="SUPFAM" id="SSF56672">
    <property type="entry name" value="DNA/RNA polymerases"/>
    <property type="match status" value="1"/>
</dbReference>
<dbReference type="InterPro" id="IPR056924">
    <property type="entry name" value="SH3_Tf2-1"/>
</dbReference>
<dbReference type="InterPro" id="IPR036397">
    <property type="entry name" value="RNaseH_sf"/>
</dbReference>
<dbReference type="PANTHER" id="PTHR35046">
    <property type="entry name" value="ZINC KNUCKLE (CCHC-TYPE) FAMILY PROTEIN"/>
    <property type="match status" value="1"/>
</dbReference>
<dbReference type="GO" id="GO:0015074">
    <property type="term" value="P:DNA integration"/>
    <property type="evidence" value="ECO:0007669"/>
    <property type="project" value="InterPro"/>
</dbReference>
<feature type="compositionally biased region" description="Basic and acidic residues" evidence="1">
    <location>
        <begin position="238"/>
        <end position="249"/>
    </location>
</feature>
<reference evidence="3 4" key="1">
    <citation type="submission" date="2017-11" db="EMBL/GenBank/DDBJ databases">
        <title>De-novo sequencing of pomegranate (Punica granatum L.) genome.</title>
        <authorList>
            <person name="Akparov Z."/>
            <person name="Amiraslanov A."/>
            <person name="Hajiyeva S."/>
            <person name="Abbasov M."/>
            <person name="Kaur K."/>
            <person name="Hamwieh A."/>
            <person name="Solovyev V."/>
            <person name="Salamov A."/>
            <person name="Braich B."/>
            <person name="Kosarev P."/>
            <person name="Mahmoud A."/>
            <person name="Hajiyev E."/>
            <person name="Babayeva S."/>
            <person name="Izzatullayeva V."/>
            <person name="Mammadov A."/>
            <person name="Mammadov A."/>
            <person name="Sharifova S."/>
            <person name="Ojaghi J."/>
            <person name="Eynullazada K."/>
            <person name="Bayramov B."/>
            <person name="Abdulazimova A."/>
            <person name="Shahmuradov I."/>
        </authorList>
    </citation>
    <scope>NUCLEOTIDE SEQUENCE [LARGE SCALE GENOMIC DNA]</scope>
    <source>
        <strain evidence="4">cv. AG2017</strain>
        <tissue evidence="3">Leaf</tissue>
    </source>
</reference>
<name>A0A2I0KGJ9_PUNGR</name>
<dbReference type="Proteomes" id="UP000233551">
    <property type="component" value="Unassembled WGS sequence"/>
</dbReference>
<dbReference type="AlphaFoldDB" id="A0A2I0KGJ9"/>
<dbReference type="GO" id="GO:0003676">
    <property type="term" value="F:nucleic acid binding"/>
    <property type="evidence" value="ECO:0007669"/>
    <property type="project" value="InterPro"/>
</dbReference>
<protein>
    <recommendedName>
        <fullName evidence="2">Integrase catalytic domain-containing protein</fullName>
    </recommendedName>
</protein>
<sequence>MHGIPMSIVSDRDPKFLSYFWNTLGTKLLFSRACHPQTDGQTKVVNRNLSALLRVAVNKNFKSRNTCLALVEFSYYRSIHSSTRKTPFEVVYDFNPITTLDLAPLPANSRVCLDGKKRAEQIKALLEQVKKQIEKKNTAYAQGANKGRKEVHFNPCDLVWIHLRKERFPSKRKSKLMSRAEVPFLVKEKVNNDNAYKMELPDDYNVSTTFNLRDLSPYFEDEEDMDLRANPSELGGDDVPKNTVQDEARSSSALLLPKKDGWMRMCVHSRAMNKIMVKYRYLIPRQDDMLDEWNGSKTTFQ</sequence>
<evidence type="ECO:0000313" key="3">
    <source>
        <dbReference type="EMBL" id="PKI67450.1"/>
    </source>
</evidence>
<accession>A0A2I0KGJ9</accession>